<keyword evidence="2" id="KW-0507">mRNA processing</keyword>
<gene>
    <name evidence="4" type="ORF">FSP39_009625</name>
</gene>
<name>A0AA88Y1Z7_PINIB</name>
<dbReference type="Gene3D" id="2.130.10.10">
    <property type="entry name" value="YVTN repeat-like/Quinoprotein amine dehydrogenase"/>
    <property type="match status" value="2"/>
</dbReference>
<comment type="catalytic activity">
    <reaction evidence="2">
        <text>S-ubiquitinyl-[E2 ubiquitin-conjugating enzyme]-L-cysteine + [acceptor protein]-L-lysine = [E2 ubiquitin-conjugating enzyme]-L-cysteine + N(6)-ubiquitinyl-[acceptor protein]-L-lysine.</text>
        <dbReference type="EC" id="2.3.2.27"/>
    </reaction>
</comment>
<organism evidence="4 5">
    <name type="scientific">Pinctada imbricata</name>
    <name type="common">Atlantic pearl-oyster</name>
    <name type="synonym">Pinctada martensii</name>
    <dbReference type="NCBI Taxonomy" id="66713"/>
    <lineage>
        <taxon>Eukaryota</taxon>
        <taxon>Metazoa</taxon>
        <taxon>Spiralia</taxon>
        <taxon>Lophotrochozoa</taxon>
        <taxon>Mollusca</taxon>
        <taxon>Bivalvia</taxon>
        <taxon>Autobranchia</taxon>
        <taxon>Pteriomorphia</taxon>
        <taxon>Pterioida</taxon>
        <taxon>Pterioidea</taxon>
        <taxon>Pteriidae</taxon>
        <taxon>Pinctada</taxon>
    </lineage>
</organism>
<dbReference type="InterPro" id="IPR015943">
    <property type="entry name" value="WD40/YVTN_repeat-like_dom_sf"/>
</dbReference>
<proteinExistence type="inferred from homology"/>
<dbReference type="PROSITE" id="PS50082">
    <property type="entry name" value="WD_REPEATS_2"/>
    <property type="match status" value="1"/>
</dbReference>
<dbReference type="PROSITE" id="PS50294">
    <property type="entry name" value="WD_REPEATS_REGION"/>
    <property type="match status" value="1"/>
</dbReference>
<dbReference type="InterPro" id="IPR001611">
    <property type="entry name" value="Leu-rich_rpt"/>
</dbReference>
<dbReference type="InterPro" id="IPR038959">
    <property type="entry name" value="Prp19"/>
</dbReference>
<dbReference type="PANTHER" id="PTHR43995:SF1">
    <property type="entry name" value="PRE-MRNA-PROCESSING FACTOR 19"/>
    <property type="match status" value="1"/>
</dbReference>
<dbReference type="GO" id="GO:0000398">
    <property type="term" value="P:mRNA splicing, via spliceosome"/>
    <property type="evidence" value="ECO:0007669"/>
    <property type="project" value="InterPro"/>
</dbReference>
<feature type="region of interest" description="Disordered" evidence="3">
    <location>
        <begin position="313"/>
        <end position="339"/>
    </location>
</feature>
<keyword evidence="1" id="KW-0853">WD repeat</keyword>
<dbReference type="GO" id="GO:0006281">
    <property type="term" value="P:DNA repair"/>
    <property type="evidence" value="ECO:0007669"/>
    <property type="project" value="UniProtKB-KW"/>
</dbReference>
<evidence type="ECO:0000256" key="1">
    <source>
        <dbReference type="PROSITE-ProRule" id="PRU00221"/>
    </source>
</evidence>
<keyword evidence="2" id="KW-0508">mRNA splicing</keyword>
<feature type="compositionally biased region" description="Basic and acidic residues" evidence="3">
    <location>
        <begin position="322"/>
        <end position="339"/>
    </location>
</feature>
<dbReference type="GO" id="GO:0070534">
    <property type="term" value="P:protein K63-linked ubiquitination"/>
    <property type="evidence" value="ECO:0007669"/>
    <property type="project" value="UniProtKB-UniRule"/>
</dbReference>
<evidence type="ECO:0000313" key="5">
    <source>
        <dbReference type="Proteomes" id="UP001186944"/>
    </source>
</evidence>
<dbReference type="InterPro" id="IPR036322">
    <property type="entry name" value="WD40_repeat_dom_sf"/>
</dbReference>
<keyword evidence="2" id="KW-0234">DNA repair</keyword>
<accession>A0AA88Y1Z7</accession>
<dbReference type="GO" id="GO:0071006">
    <property type="term" value="C:U2-type catalytic step 1 spliceosome"/>
    <property type="evidence" value="ECO:0007669"/>
    <property type="project" value="TreeGrafter"/>
</dbReference>
<comment type="subunit">
    <text evidence="2">Homotetramer.</text>
</comment>
<keyword evidence="2" id="KW-0539">Nucleus</keyword>
<keyword evidence="2" id="KW-0227">DNA damage</keyword>
<dbReference type="InterPro" id="IPR001680">
    <property type="entry name" value="WD40_rpt"/>
</dbReference>
<keyword evidence="2" id="KW-0808">Transferase</keyword>
<dbReference type="GO" id="GO:0061630">
    <property type="term" value="F:ubiquitin protein ligase activity"/>
    <property type="evidence" value="ECO:0007669"/>
    <property type="project" value="UniProtKB-UniRule"/>
</dbReference>
<dbReference type="SMART" id="SM00320">
    <property type="entry name" value="WD40"/>
    <property type="match status" value="4"/>
</dbReference>
<reference evidence="4" key="1">
    <citation type="submission" date="2019-08" db="EMBL/GenBank/DDBJ databases">
        <title>The improved chromosome-level genome for the pearl oyster Pinctada fucata martensii using PacBio sequencing and Hi-C.</title>
        <authorList>
            <person name="Zheng Z."/>
        </authorList>
    </citation>
    <scope>NUCLEOTIDE SEQUENCE</scope>
    <source>
        <strain evidence="4">ZZ-2019</strain>
        <tissue evidence="4">Adductor muscle</tissue>
    </source>
</reference>
<comment type="caution">
    <text evidence="4">The sequence shown here is derived from an EMBL/GenBank/DDBJ whole genome shotgun (WGS) entry which is preliminary data.</text>
</comment>
<dbReference type="PANTHER" id="PTHR43995">
    <property type="entry name" value="PRE-MRNA-PROCESSING FACTOR 19"/>
    <property type="match status" value="1"/>
</dbReference>
<feature type="repeat" description="WD" evidence="1">
    <location>
        <begin position="635"/>
        <end position="676"/>
    </location>
</feature>
<evidence type="ECO:0000256" key="3">
    <source>
        <dbReference type="SAM" id="MobiDB-lite"/>
    </source>
</evidence>
<dbReference type="Gene3D" id="3.80.10.10">
    <property type="entry name" value="Ribonuclease Inhibitor"/>
    <property type="match status" value="3"/>
</dbReference>
<dbReference type="InterPro" id="IPR032675">
    <property type="entry name" value="LRR_dom_sf"/>
</dbReference>
<keyword evidence="5" id="KW-1185">Reference proteome</keyword>
<dbReference type="PROSITE" id="PS51450">
    <property type="entry name" value="LRR"/>
    <property type="match status" value="1"/>
</dbReference>
<evidence type="ECO:0000256" key="2">
    <source>
        <dbReference type="RuleBase" id="RU367101"/>
    </source>
</evidence>
<sequence>MIRRDFKFLKRQMINMDDGQTKKNVAFSVMLPANNRRRKRIRKRSFTEALREKYCINDPNKMYTSGFVVNIFVTGKPKANGSDAELAYLRNVVLNDCSVGHAGLPNEGLVNICPNVVDLDLSSNCLSSWKDALEILSHLKCLKFVNLARNPLKNSDNVLQSWSSVLPEVENLVLNDTGITWPEILLVAKHIPVLKELHICGNDYEEVTDDGQLNQHFRNLQCLRLNNNKIQRWNEVWKLKHLPELESLILSGNPLKHIFYENGDECENCESMEDNKGQNITNTNKSTEEAIDEIVDVLVSRTFKKIEESFHSTNSSNETCEDSSKSTDMSKKKEDNCDSKKREDVKAFSKLKLLCVSETKLNDWAHMMELGKYPQLESVRLKDIPLASKLTQDDRRKLHIASLPKIKILNGSEISSTERDKAERHFIRYFMDKKKKPEMFHQLEAKHGKLLPLVDVDLRRSCYKEWINLTLKYKNQEVTEKVQAKDAVGKLRLLAADKFNLYACVKMLKLFHSPCGPCHREGEELELQELIRRTESLPMSRFDIMDGDVIYVDGGESPAEQNTPEGSLCSQALEKKTSSPTEVTDILQKGLHDAQDPGILSMDVNPRNSSKIVTGGKDNCAVVFSKDLGQVMVILQGHKDEVNHVVYHPEEDVVVTSSADCTVRVWDARKARCLHTIDAHNGPIRGLDLHPSGDYVLTSSMDKVNSLCFDKNGDFLAIGGSDIRFYSCKTWKELRVFTEHSSIITRVKFADDASFLASTNVRGSLKFYSES</sequence>
<comment type="subcellular location">
    <subcellularLocation>
        <location evidence="2">Nucleus</location>
    </subcellularLocation>
</comment>
<dbReference type="SUPFAM" id="SSF52058">
    <property type="entry name" value="L domain-like"/>
    <property type="match status" value="1"/>
</dbReference>
<dbReference type="SUPFAM" id="SSF50978">
    <property type="entry name" value="WD40 repeat-like"/>
    <property type="match status" value="1"/>
</dbReference>
<keyword evidence="2" id="KW-0747">Spliceosome</keyword>
<comment type="pathway">
    <text evidence="2">Protein modification; protein ubiquitination.</text>
</comment>
<keyword evidence="2" id="KW-0833">Ubl conjugation pathway</keyword>
<dbReference type="GO" id="GO:0000974">
    <property type="term" value="C:Prp19 complex"/>
    <property type="evidence" value="ECO:0007669"/>
    <property type="project" value="UniProtKB-UniRule"/>
</dbReference>
<dbReference type="EC" id="2.3.2.27" evidence="2"/>
<dbReference type="Pfam" id="PF00400">
    <property type="entry name" value="WD40"/>
    <property type="match status" value="3"/>
</dbReference>
<dbReference type="GO" id="GO:0005737">
    <property type="term" value="C:cytoplasm"/>
    <property type="evidence" value="ECO:0007669"/>
    <property type="project" value="TreeGrafter"/>
</dbReference>
<comment type="function">
    <text evidence="2">Ubiquitin-protein ligase which is mainly involved pre-mRNA splicing and DNA repair. Required for pre-mRNA splicing as component of the spliceosome.</text>
</comment>
<dbReference type="EMBL" id="VSWD01000011">
    <property type="protein sequence ID" value="KAK3087723.1"/>
    <property type="molecule type" value="Genomic_DNA"/>
</dbReference>
<comment type="similarity">
    <text evidence="2">Belongs to the WD repeat PRP19 family.</text>
</comment>
<evidence type="ECO:0000313" key="4">
    <source>
        <dbReference type="EMBL" id="KAK3087723.1"/>
    </source>
</evidence>
<dbReference type="Proteomes" id="UP001186944">
    <property type="component" value="Unassembled WGS sequence"/>
</dbReference>
<dbReference type="AlphaFoldDB" id="A0AA88Y1Z7"/>
<protein>
    <recommendedName>
        <fullName evidence="2">Pre-mRNA-processing factor 19</fullName>
        <ecNumber evidence="2">2.3.2.27</ecNumber>
    </recommendedName>
</protein>